<protein>
    <submittedName>
        <fullName evidence="2">Uncharacterized protein</fullName>
    </submittedName>
</protein>
<dbReference type="RefSeq" id="WP_167053416.1">
    <property type="nucleotide sequence ID" value="NZ_JAAOZR010000006.1"/>
</dbReference>
<sequence length="47" mass="5056">MLVYSGGGLGAGMRERDSGGEDKGNYRAIFCQYAACWHANVNYGPLV</sequence>
<reference evidence="2 3" key="1">
    <citation type="submission" date="2021-03" db="EMBL/GenBank/DDBJ databases">
        <title>Genomic Encyclopedia of Type Strains, Phase IV (KMG-IV): sequencing the most valuable type-strain genomes for metagenomic binning, comparative biology and taxonomic classification.</title>
        <authorList>
            <person name="Goeker M."/>
        </authorList>
    </citation>
    <scope>NUCLEOTIDE SEQUENCE [LARGE SCALE GENOMIC DNA]</scope>
    <source>
        <strain evidence="2 3">DSM 24950</strain>
    </source>
</reference>
<dbReference type="Proteomes" id="UP001519344">
    <property type="component" value="Unassembled WGS sequence"/>
</dbReference>
<evidence type="ECO:0000313" key="2">
    <source>
        <dbReference type="EMBL" id="MBP1962190.1"/>
    </source>
</evidence>
<accession>A0ABS4HUF9</accession>
<feature type="compositionally biased region" description="Gly residues" evidence="1">
    <location>
        <begin position="1"/>
        <end position="11"/>
    </location>
</feature>
<organism evidence="2 3">
    <name type="scientific">Paenibacillus aceris</name>
    <dbReference type="NCBI Taxonomy" id="869555"/>
    <lineage>
        <taxon>Bacteria</taxon>
        <taxon>Bacillati</taxon>
        <taxon>Bacillota</taxon>
        <taxon>Bacilli</taxon>
        <taxon>Bacillales</taxon>
        <taxon>Paenibacillaceae</taxon>
        <taxon>Paenibacillus</taxon>
    </lineage>
</organism>
<dbReference type="EMBL" id="JAGGKV010000002">
    <property type="protein sequence ID" value="MBP1962190.1"/>
    <property type="molecule type" value="Genomic_DNA"/>
</dbReference>
<gene>
    <name evidence="2" type="ORF">J2Z65_001388</name>
</gene>
<evidence type="ECO:0000313" key="3">
    <source>
        <dbReference type="Proteomes" id="UP001519344"/>
    </source>
</evidence>
<feature type="region of interest" description="Disordered" evidence="1">
    <location>
        <begin position="1"/>
        <end position="21"/>
    </location>
</feature>
<comment type="caution">
    <text evidence="2">The sequence shown here is derived from an EMBL/GenBank/DDBJ whole genome shotgun (WGS) entry which is preliminary data.</text>
</comment>
<proteinExistence type="predicted"/>
<evidence type="ECO:0000256" key="1">
    <source>
        <dbReference type="SAM" id="MobiDB-lite"/>
    </source>
</evidence>
<name>A0ABS4HUF9_9BACL</name>
<keyword evidence="3" id="KW-1185">Reference proteome</keyword>